<feature type="compositionally biased region" description="Basic and acidic residues" evidence="2">
    <location>
        <begin position="175"/>
        <end position="192"/>
    </location>
</feature>
<dbReference type="VEuPathDB" id="CryptoDB:Vbra_10493"/>
<dbReference type="AlphaFoldDB" id="A0A0G4GZ99"/>
<keyword evidence="1" id="KW-0175">Coiled coil</keyword>
<dbReference type="STRING" id="1169540.A0A0G4GZ99"/>
<evidence type="ECO:0000313" key="3">
    <source>
        <dbReference type="EMBL" id="CEM36406.1"/>
    </source>
</evidence>
<feature type="compositionally biased region" description="Polar residues" evidence="2">
    <location>
        <begin position="478"/>
        <end position="489"/>
    </location>
</feature>
<keyword evidence="4" id="KW-1185">Reference proteome</keyword>
<name>A0A0G4GZ99_VITBC</name>
<protein>
    <submittedName>
        <fullName evidence="3">Uncharacterized protein</fullName>
    </submittedName>
</protein>
<feature type="region of interest" description="Disordered" evidence="2">
    <location>
        <begin position="1"/>
        <end position="59"/>
    </location>
</feature>
<proteinExistence type="predicted"/>
<dbReference type="EMBL" id="CDMY01000887">
    <property type="protein sequence ID" value="CEM36406.1"/>
    <property type="molecule type" value="Genomic_DNA"/>
</dbReference>
<feature type="region of interest" description="Disordered" evidence="2">
    <location>
        <begin position="161"/>
        <end position="193"/>
    </location>
</feature>
<gene>
    <name evidence="3" type="ORF">Vbra_10493</name>
</gene>
<accession>A0A0G4GZ99</accession>
<feature type="compositionally biased region" description="Basic and acidic residues" evidence="2">
    <location>
        <begin position="32"/>
        <end position="47"/>
    </location>
</feature>
<reference evidence="3 4" key="1">
    <citation type="submission" date="2014-11" db="EMBL/GenBank/DDBJ databases">
        <authorList>
            <person name="Zhu J."/>
            <person name="Qi W."/>
            <person name="Song R."/>
        </authorList>
    </citation>
    <scope>NUCLEOTIDE SEQUENCE [LARGE SCALE GENOMIC DNA]</scope>
</reference>
<dbReference type="Proteomes" id="UP000041254">
    <property type="component" value="Unassembled WGS sequence"/>
</dbReference>
<sequence>MSAEAAAAPGHRGTTNSRTSGGMSGARGGPRIGRDGREKLKPRRAAERMNLNPSRPGCSRVDVQEQDILGAVFQRPHRHPGEIPRPPCVCCFLPFRGICCGCGFGQGDEDEEEEASFRWHTKRRRLIETISNQHHVIAMMDRTLRCYGAKIERLRNALAKSAEEHSTAMGQSTVEEVRRDKDRQLEQRKSDIDQVEGLLTTTREQLRQAEDDKKRSYSAEIERLRSELSKSTEEHGSEVAKLKSSLEQLRSLKDGQVDKRQAQIDEVASDPDRHVAREKASEVAQVEGVLQTTQDRLRQAEATNGEHSAQVERLRAELGKSAEDHGSEVAKLQSSLEDSDVTRTVSRTNAKPTLTRLRAFCRRLAKRGHSQKSLLTFYMERAVSLTICVCVVCEQYSAENGRLRNELTRMSQEYRTELSKLKSGLEAVESDKDRQLDERQANLDQRRRPQIRPAFERYSPPRHTEVSMPSRHTRRAPQTHTSAPSSRPGIQTMLGEIRPELRFRENGGRNMPIRG</sequence>
<feature type="compositionally biased region" description="Gly residues" evidence="2">
    <location>
        <begin position="22"/>
        <end position="31"/>
    </location>
</feature>
<feature type="coiled-coil region" evidence="1">
    <location>
        <begin position="283"/>
        <end position="317"/>
    </location>
</feature>
<organism evidence="3 4">
    <name type="scientific">Vitrella brassicaformis (strain CCMP3155)</name>
    <dbReference type="NCBI Taxonomy" id="1169540"/>
    <lineage>
        <taxon>Eukaryota</taxon>
        <taxon>Sar</taxon>
        <taxon>Alveolata</taxon>
        <taxon>Colpodellida</taxon>
        <taxon>Vitrellaceae</taxon>
        <taxon>Vitrella</taxon>
    </lineage>
</organism>
<evidence type="ECO:0000256" key="1">
    <source>
        <dbReference type="SAM" id="Coils"/>
    </source>
</evidence>
<evidence type="ECO:0000256" key="2">
    <source>
        <dbReference type="SAM" id="MobiDB-lite"/>
    </source>
</evidence>
<feature type="region of interest" description="Disordered" evidence="2">
    <location>
        <begin position="425"/>
        <end position="515"/>
    </location>
</feature>
<feature type="compositionally biased region" description="Basic and acidic residues" evidence="2">
    <location>
        <begin position="497"/>
        <end position="507"/>
    </location>
</feature>
<dbReference type="InParanoid" id="A0A0G4GZ99"/>
<evidence type="ECO:0000313" key="4">
    <source>
        <dbReference type="Proteomes" id="UP000041254"/>
    </source>
</evidence>
<feature type="compositionally biased region" description="Basic and acidic residues" evidence="2">
    <location>
        <begin position="429"/>
        <end position="447"/>
    </location>
</feature>